<keyword evidence="4" id="KW-1185">Reference proteome</keyword>
<feature type="domain" description="Aminoglycoside phosphotransferase" evidence="2">
    <location>
        <begin position="157"/>
        <end position="216"/>
    </location>
</feature>
<dbReference type="Pfam" id="PF01636">
    <property type="entry name" value="APH"/>
    <property type="match status" value="1"/>
</dbReference>
<reference evidence="3 4" key="2">
    <citation type="journal article" date="2023" name="ChemBioChem">
        <title>Acyltransferase Domain Exchange between Two Independent Type I Polyketide Synthases in the Same Producer Strain of Macrolide Antibiotics.</title>
        <authorList>
            <person name="Kudo F."/>
            <person name="Kishikawa K."/>
            <person name="Tsuboi K."/>
            <person name="Kido T."/>
            <person name="Usui T."/>
            <person name="Hashimoto J."/>
            <person name="Shin-Ya K."/>
            <person name="Miyanaga A."/>
            <person name="Eguchi T."/>
        </authorList>
    </citation>
    <scope>NUCLEOTIDE SEQUENCE [LARGE SCALE GENOMIC DNA]</scope>
    <source>
        <strain evidence="3 4">A-8890</strain>
    </source>
</reference>
<organism evidence="3 4">
    <name type="scientific">Streptomyces graminofaciens</name>
    <dbReference type="NCBI Taxonomy" id="68212"/>
    <lineage>
        <taxon>Bacteria</taxon>
        <taxon>Bacillati</taxon>
        <taxon>Actinomycetota</taxon>
        <taxon>Actinomycetes</taxon>
        <taxon>Kitasatosporales</taxon>
        <taxon>Streptomycetaceae</taxon>
        <taxon>Streptomyces</taxon>
    </lineage>
</organism>
<evidence type="ECO:0000313" key="3">
    <source>
        <dbReference type="EMBL" id="BBC31568.1"/>
    </source>
</evidence>
<dbReference type="EMBL" id="AP018448">
    <property type="protein sequence ID" value="BBC31568.1"/>
    <property type="molecule type" value="Genomic_DNA"/>
</dbReference>
<sequence length="316" mass="33868">MWISGGLGRRTGLPVVDAPGPRPPFRSNPIRVPGMTTQEAADAGREALVGGMENAGAVFRRGSLVERPAPPNAPALHAHLRALAAHGFVGAPTPVGPVVGGREQLTFIPGDVALPPFPEWAMTETALESLGGLLRRLHEAGAAVGVEDGVEWPTHLADPEGGTVLCHNDVCPDNVVFRDGRATAFIDFDLSAPGRPLWDLAMAARYWVPMLDPESAAVLYPPGLDVPARLRLLADGYGLSRRERVELPGVVEQATEVCRAFVARRVAEGDASYVRAVAERGGWERWDRVRGWLAAQRETFTAALLREGSTGRPVPR</sequence>
<gene>
    <name evidence="3" type="ORF">SGFS_028620</name>
</gene>
<proteinExistence type="predicted"/>
<evidence type="ECO:0000259" key="2">
    <source>
        <dbReference type="Pfam" id="PF01636"/>
    </source>
</evidence>
<dbReference type="InterPro" id="IPR002575">
    <property type="entry name" value="Aminoglycoside_PTrfase"/>
</dbReference>
<evidence type="ECO:0000256" key="1">
    <source>
        <dbReference type="SAM" id="MobiDB-lite"/>
    </source>
</evidence>
<accession>A0ABN5VDZ2</accession>
<reference evidence="3 4" key="1">
    <citation type="journal article" date="2010" name="ChemBioChem">
        <title>Cloning and characterization of the biosynthetic gene cluster of 16-membered macrolide antibiotic FD-891: involvement of a dual functional cytochrome P450 monooxygenase catalyzing epoxidation and hydroxylation.</title>
        <authorList>
            <person name="Kudo F."/>
            <person name="Motegi A."/>
            <person name="Mizoue K."/>
            <person name="Eguchi T."/>
        </authorList>
    </citation>
    <scope>NUCLEOTIDE SEQUENCE [LARGE SCALE GENOMIC DNA]</scope>
    <source>
        <strain evidence="3 4">A-8890</strain>
    </source>
</reference>
<dbReference type="InterPro" id="IPR011009">
    <property type="entry name" value="Kinase-like_dom_sf"/>
</dbReference>
<dbReference type="Gene3D" id="3.90.1200.10">
    <property type="match status" value="1"/>
</dbReference>
<protein>
    <recommendedName>
        <fullName evidence="2">Aminoglycoside phosphotransferase domain-containing protein</fullName>
    </recommendedName>
</protein>
<evidence type="ECO:0000313" key="4">
    <source>
        <dbReference type="Proteomes" id="UP001321542"/>
    </source>
</evidence>
<name>A0ABN5VDZ2_9ACTN</name>
<dbReference type="SUPFAM" id="SSF56112">
    <property type="entry name" value="Protein kinase-like (PK-like)"/>
    <property type="match status" value="1"/>
</dbReference>
<dbReference type="Proteomes" id="UP001321542">
    <property type="component" value="Chromosome"/>
</dbReference>
<feature type="region of interest" description="Disordered" evidence="1">
    <location>
        <begin position="1"/>
        <end position="32"/>
    </location>
</feature>